<feature type="signal peptide" evidence="1">
    <location>
        <begin position="1"/>
        <end position="17"/>
    </location>
</feature>
<proteinExistence type="predicted"/>
<organism evidence="2 3">
    <name type="scientific">Shimia haliotis</name>
    <dbReference type="NCBI Taxonomy" id="1280847"/>
    <lineage>
        <taxon>Bacteria</taxon>
        <taxon>Pseudomonadati</taxon>
        <taxon>Pseudomonadota</taxon>
        <taxon>Alphaproteobacteria</taxon>
        <taxon>Rhodobacterales</taxon>
        <taxon>Roseobacteraceae</taxon>
    </lineage>
</organism>
<dbReference type="InterPro" id="IPR021323">
    <property type="entry name" value="DUF2927"/>
</dbReference>
<dbReference type="Pfam" id="PF11150">
    <property type="entry name" value="DUF2927"/>
    <property type="match status" value="1"/>
</dbReference>
<dbReference type="EMBL" id="FOSZ01000005">
    <property type="protein sequence ID" value="SFL12219.1"/>
    <property type="molecule type" value="Genomic_DNA"/>
</dbReference>
<sequence length="307" mass="33653">MTARCLIAATLSLAALAACDAIDSGTPRTTAPPTSAPAVSETSQSLRNYYAHVQQDLQARGLLRVDGGGPDTPFTPDMLARNFEQIAFFEEYAQNAGFSRKGQASDLRRWERPVRINMEFGPSVTSAMQSADRAALDALVPRLAAASGHKISQSSRNANFHVLVMGHDDRDALQARVDQLLPNTSATTRNLFLNLPRDLYCFVVAFPDGENRNTYGKAVALVRAEHPDLLRKSCLHEEVAQGLGLANDSPSARPSIFNDDDEFALLTTHDEMLLSMLYDPRLSAGMTVDEARPIIYILAREQTGRNY</sequence>
<evidence type="ECO:0000256" key="1">
    <source>
        <dbReference type="SAM" id="SignalP"/>
    </source>
</evidence>
<name>A0A1I4F3U1_9RHOB</name>
<evidence type="ECO:0008006" key="4">
    <source>
        <dbReference type="Google" id="ProtNLM"/>
    </source>
</evidence>
<keyword evidence="3" id="KW-1185">Reference proteome</keyword>
<evidence type="ECO:0000313" key="3">
    <source>
        <dbReference type="Proteomes" id="UP000198851"/>
    </source>
</evidence>
<keyword evidence="1" id="KW-0732">Signal</keyword>
<dbReference type="AlphaFoldDB" id="A0A1I4F3U1"/>
<protein>
    <recommendedName>
        <fullName evidence="4">DUF2927 domain-containing protein</fullName>
    </recommendedName>
</protein>
<dbReference type="STRING" id="1280847.SAMN04488036_105173"/>
<dbReference type="PROSITE" id="PS51257">
    <property type="entry name" value="PROKAR_LIPOPROTEIN"/>
    <property type="match status" value="1"/>
</dbReference>
<dbReference type="Proteomes" id="UP000198851">
    <property type="component" value="Unassembled WGS sequence"/>
</dbReference>
<dbReference type="OrthoDB" id="3295600at2"/>
<evidence type="ECO:0000313" key="2">
    <source>
        <dbReference type="EMBL" id="SFL12219.1"/>
    </source>
</evidence>
<accession>A0A1I4F3U1</accession>
<feature type="chain" id="PRO_5011739335" description="DUF2927 domain-containing protein" evidence="1">
    <location>
        <begin position="18"/>
        <end position="307"/>
    </location>
</feature>
<reference evidence="3" key="1">
    <citation type="submission" date="2016-10" db="EMBL/GenBank/DDBJ databases">
        <authorList>
            <person name="Varghese N."/>
            <person name="Submissions S."/>
        </authorList>
    </citation>
    <scope>NUCLEOTIDE SEQUENCE [LARGE SCALE GENOMIC DNA]</scope>
    <source>
        <strain evidence="3">DSM 28453</strain>
    </source>
</reference>
<gene>
    <name evidence="2" type="ORF">SAMN04488036_105173</name>
</gene>